<organism evidence="7 8">
    <name type="scientific">Opitutus terrae (strain DSM 11246 / JCM 15787 / PB90-1)</name>
    <dbReference type="NCBI Taxonomy" id="452637"/>
    <lineage>
        <taxon>Bacteria</taxon>
        <taxon>Pseudomonadati</taxon>
        <taxon>Verrucomicrobiota</taxon>
        <taxon>Opitutia</taxon>
        <taxon>Opitutales</taxon>
        <taxon>Opitutaceae</taxon>
        <taxon>Opitutus</taxon>
    </lineage>
</organism>
<dbReference type="Gene3D" id="3.60.15.10">
    <property type="entry name" value="Ribonuclease Z/Hydroxyacylglutathione hydrolase-like"/>
    <property type="match status" value="1"/>
</dbReference>
<reference evidence="7 8" key="1">
    <citation type="journal article" date="2011" name="J. Bacteriol.">
        <title>Genome sequence of the verrucomicrobium Opitutus terrae PB90-1, an abundant inhabitant of rice paddy soil ecosystems.</title>
        <authorList>
            <person name="van Passel M.W."/>
            <person name="Kant R."/>
            <person name="Palva A."/>
            <person name="Copeland A."/>
            <person name="Lucas S."/>
            <person name="Lapidus A."/>
            <person name="Glavina del Rio T."/>
            <person name="Pitluck S."/>
            <person name="Goltsman E."/>
            <person name="Clum A."/>
            <person name="Sun H."/>
            <person name="Schmutz J."/>
            <person name="Larimer F.W."/>
            <person name="Land M.L."/>
            <person name="Hauser L."/>
            <person name="Kyrpides N."/>
            <person name="Mikhailova N."/>
            <person name="Richardson P.P."/>
            <person name="Janssen P.H."/>
            <person name="de Vos W.M."/>
            <person name="Smidt H."/>
        </authorList>
    </citation>
    <scope>NUCLEOTIDE SEQUENCE [LARGE SCALE GENOMIC DNA]</scope>
    <source>
        <strain evidence="8">DSM 11246 / JCM 15787 / PB90-1</strain>
    </source>
</reference>
<dbReference type="SMART" id="SM00849">
    <property type="entry name" value="Lactamase_B"/>
    <property type="match status" value="1"/>
</dbReference>
<dbReference type="AlphaFoldDB" id="B1ZQL3"/>
<accession>B1ZQL3</accession>
<dbReference type="InterPro" id="IPR001387">
    <property type="entry name" value="Cro/C1-type_HTH"/>
</dbReference>
<keyword evidence="8" id="KW-1185">Reference proteome</keyword>
<dbReference type="eggNOG" id="COG0491">
    <property type="taxonomic scope" value="Bacteria"/>
</dbReference>
<evidence type="ECO:0000256" key="3">
    <source>
        <dbReference type="ARBA" id="ARBA00022801"/>
    </source>
</evidence>
<proteinExistence type="predicted"/>
<dbReference type="SMART" id="SM00530">
    <property type="entry name" value="HTH_XRE"/>
    <property type="match status" value="1"/>
</dbReference>
<dbReference type="STRING" id="452637.Oter_2340"/>
<dbReference type="PANTHER" id="PTHR46233">
    <property type="entry name" value="HYDROXYACYLGLUTATHIONE HYDROLASE GLOC"/>
    <property type="match status" value="1"/>
</dbReference>
<dbReference type="RefSeq" id="WP_012375159.1">
    <property type="nucleotide sequence ID" value="NC_010571.1"/>
</dbReference>
<evidence type="ECO:0000256" key="2">
    <source>
        <dbReference type="ARBA" id="ARBA00022723"/>
    </source>
</evidence>
<evidence type="ECO:0000256" key="1">
    <source>
        <dbReference type="ARBA" id="ARBA00001947"/>
    </source>
</evidence>
<dbReference type="InterPro" id="IPR051453">
    <property type="entry name" value="MBL_Glyoxalase_II"/>
</dbReference>
<dbReference type="GO" id="GO:0046872">
    <property type="term" value="F:metal ion binding"/>
    <property type="evidence" value="ECO:0007669"/>
    <property type="project" value="UniProtKB-KW"/>
</dbReference>
<dbReference type="PANTHER" id="PTHR46233:SF3">
    <property type="entry name" value="HYDROXYACYLGLUTATHIONE HYDROLASE GLOC"/>
    <property type="match status" value="1"/>
</dbReference>
<dbReference type="KEGG" id="ote:Oter_2340"/>
<evidence type="ECO:0000259" key="6">
    <source>
        <dbReference type="SMART" id="SM00849"/>
    </source>
</evidence>
<dbReference type="EMBL" id="CP001032">
    <property type="protein sequence ID" value="ACB75622.1"/>
    <property type="molecule type" value="Genomic_DNA"/>
</dbReference>
<evidence type="ECO:0000313" key="8">
    <source>
        <dbReference type="Proteomes" id="UP000007013"/>
    </source>
</evidence>
<protein>
    <submittedName>
        <fullName evidence="7">Beta-lactamase domain protein</fullName>
    </submittedName>
</protein>
<dbReference type="HOGENOM" id="CLU_030571_5_0_0"/>
<keyword evidence="3" id="KW-0378">Hydrolase</keyword>
<comment type="cofactor">
    <cofactor evidence="1">
        <name>Zn(2+)</name>
        <dbReference type="ChEBI" id="CHEBI:29105"/>
    </cofactor>
</comment>
<dbReference type="Pfam" id="PF00753">
    <property type="entry name" value="Lactamase_B"/>
    <property type="match status" value="1"/>
</dbReference>
<dbReference type="GO" id="GO:0016787">
    <property type="term" value="F:hydrolase activity"/>
    <property type="evidence" value="ECO:0007669"/>
    <property type="project" value="UniProtKB-KW"/>
</dbReference>
<evidence type="ECO:0000313" key="7">
    <source>
        <dbReference type="EMBL" id="ACB75622.1"/>
    </source>
</evidence>
<dbReference type="InterPro" id="IPR001279">
    <property type="entry name" value="Metallo-B-lactamas"/>
</dbReference>
<dbReference type="OrthoDB" id="9802248at2"/>
<evidence type="ECO:0000256" key="4">
    <source>
        <dbReference type="ARBA" id="ARBA00022833"/>
    </source>
</evidence>
<dbReference type="Proteomes" id="UP000007013">
    <property type="component" value="Chromosome"/>
</dbReference>
<feature type="domain" description="Metallo-beta-lactamase" evidence="6">
    <location>
        <begin position="115"/>
        <end position="278"/>
    </location>
</feature>
<keyword evidence="4" id="KW-0862">Zinc</keyword>
<evidence type="ECO:0000259" key="5">
    <source>
        <dbReference type="SMART" id="SM00530"/>
    </source>
</evidence>
<sequence>MILHPVASRGSFGLAVLNPVPLEDELGDVLEKAMRQMGLTEEALGDRAHVDSSRIRDAIDYRSDLSGAELRRLAAVLRLNEVGLCALGCNQYPLPVLGALPFCVHPLRIPYGIGVTNAYIVTPCGGSRGILFDTGPGIAAMEEVWPDAVRQIEAVFLTHVEAEHTGGLCDLVERFQVSAAYHPVGAVVPCGQPLGEGERKVFGRVQVTAFSTPGHALAHNCYLVESLVAARGRALLISGDLFFAGSVGCAHHCQRQLATNLGRMLQAIPADTVIAPGHGPMTTAENELRYNPFVS</sequence>
<feature type="domain" description="HTH cro/C1-type" evidence="5">
    <location>
        <begin position="29"/>
        <end position="84"/>
    </location>
</feature>
<gene>
    <name evidence="7" type="ordered locus">Oter_2340</name>
</gene>
<name>B1ZQL3_OPITP</name>
<dbReference type="SUPFAM" id="SSF56281">
    <property type="entry name" value="Metallo-hydrolase/oxidoreductase"/>
    <property type="match status" value="1"/>
</dbReference>
<keyword evidence="2" id="KW-0479">Metal-binding</keyword>
<dbReference type="InterPro" id="IPR036866">
    <property type="entry name" value="RibonucZ/Hydroxyglut_hydro"/>
</dbReference>